<dbReference type="AlphaFoldDB" id="A0A1B2HH82"/>
<organism evidence="1 2">
    <name type="scientific">Lentzea guizhouensis</name>
    <dbReference type="NCBI Taxonomy" id="1586287"/>
    <lineage>
        <taxon>Bacteria</taxon>
        <taxon>Bacillati</taxon>
        <taxon>Actinomycetota</taxon>
        <taxon>Actinomycetes</taxon>
        <taxon>Pseudonocardiales</taxon>
        <taxon>Pseudonocardiaceae</taxon>
        <taxon>Lentzea</taxon>
    </lineage>
</organism>
<gene>
    <name evidence="1" type="ORF">BBK82_14420</name>
</gene>
<dbReference type="Proteomes" id="UP000093053">
    <property type="component" value="Chromosome"/>
</dbReference>
<keyword evidence="2" id="KW-1185">Reference proteome</keyword>
<sequence>MDPDPDLAARLTRFNADLADGNLESGDTVGFACDLLVAGLDTPAMRELAGEPPVQQRASETYDLAQQMLVELGVELMDRERADWFLGREAARKVLAGAPRSEWDGHTFRITLQFSRDDDEVYWALARYDSDPEPFLAYAREYVRMADERLGAP</sequence>
<evidence type="ECO:0000313" key="1">
    <source>
        <dbReference type="EMBL" id="ANZ37084.1"/>
    </source>
</evidence>
<dbReference type="STRING" id="1586287.BBK82_14420"/>
<name>A0A1B2HH82_9PSEU</name>
<evidence type="ECO:0000313" key="2">
    <source>
        <dbReference type="Proteomes" id="UP000093053"/>
    </source>
</evidence>
<proteinExistence type="predicted"/>
<dbReference type="EMBL" id="CP016793">
    <property type="protein sequence ID" value="ANZ37084.1"/>
    <property type="molecule type" value="Genomic_DNA"/>
</dbReference>
<dbReference type="KEGG" id="led:BBK82_14420"/>
<reference evidence="1 2" key="1">
    <citation type="submission" date="2016-07" db="EMBL/GenBank/DDBJ databases">
        <title>Complete genome sequence of the Lentzea guizhouensis DHS C013.</title>
        <authorList>
            <person name="Cao C."/>
        </authorList>
    </citation>
    <scope>NUCLEOTIDE SEQUENCE [LARGE SCALE GENOMIC DNA]</scope>
    <source>
        <strain evidence="1 2">DHS C013</strain>
    </source>
</reference>
<protein>
    <submittedName>
        <fullName evidence="1">Uncharacterized protein</fullName>
    </submittedName>
</protein>
<dbReference type="RefSeq" id="WP_065915481.1">
    <property type="nucleotide sequence ID" value="NZ_CP016793.1"/>
</dbReference>
<accession>A0A1B2HH82</accession>
<dbReference type="OrthoDB" id="3692900at2"/>